<accession>A0AAV6H035</accession>
<dbReference type="PANTHER" id="PTHR16165">
    <property type="entry name" value="NXPE FAMILY MEMBER"/>
    <property type="match status" value="1"/>
</dbReference>
<comment type="caution">
    <text evidence="3">The sequence shown here is derived from an EMBL/GenBank/DDBJ whole genome shotgun (WGS) entry which is preliminary data.</text>
</comment>
<dbReference type="InterPro" id="IPR013783">
    <property type="entry name" value="Ig-like_fold"/>
</dbReference>
<dbReference type="SUPFAM" id="SSF81296">
    <property type="entry name" value="E set domains"/>
    <property type="match status" value="1"/>
</dbReference>
<reference evidence="3" key="1">
    <citation type="submission" date="2020-10" db="EMBL/GenBank/DDBJ databases">
        <title>Chromosome-scale genome assembly of the Allis shad, Alosa alosa.</title>
        <authorList>
            <person name="Margot Z."/>
            <person name="Christophe K."/>
            <person name="Cabau C."/>
            <person name="Louis A."/>
            <person name="Berthelot C."/>
            <person name="Parey E."/>
            <person name="Roest Crollius H."/>
            <person name="Montfort J."/>
            <person name="Robinson-Rechavi M."/>
            <person name="Bucao C."/>
            <person name="Bouchez O."/>
            <person name="Gislard M."/>
            <person name="Lluch J."/>
            <person name="Milhes M."/>
            <person name="Lampietro C."/>
            <person name="Lopez Roques C."/>
            <person name="Donnadieu C."/>
            <person name="Braasch I."/>
            <person name="Desvignes T."/>
            <person name="Postlethwait J."/>
            <person name="Bobe J."/>
            <person name="Guiguen Y."/>
        </authorList>
    </citation>
    <scope>NUCLEOTIDE SEQUENCE</scope>
    <source>
        <strain evidence="3">M-15738</strain>
        <tissue evidence="3">Blood</tissue>
    </source>
</reference>
<comment type="similarity">
    <text evidence="1">Belongs to the NXPE family.</text>
</comment>
<evidence type="ECO:0000313" key="3">
    <source>
        <dbReference type="EMBL" id="KAG5280669.1"/>
    </source>
</evidence>
<keyword evidence="4" id="KW-1185">Reference proteome</keyword>
<dbReference type="PANTHER" id="PTHR16165:SF23">
    <property type="entry name" value="NEUREXOPHILIN AND PC-ESTERASE DOMAIN FAMILY, MEMBER 5"/>
    <property type="match status" value="1"/>
</dbReference>
<organism evidence="3 4">
    <name type="scientific">Alosa alosa</name>
    <name type="common">allis shad</name>
    <dbReference type="NCBI Taxonomy" id="278164"/>
    <lineage>
        <taxon>Eukaryota</taxon>
        <taxon>Metazoa</taxon>
        <taxon>Chordata</taxon>
        <taxon>Craniata</taxon>
        <taxon>Vertebrata</taxon>
        <taxon>Euteleostomi</taxon>
        <taxon>Actinopterygii</taxon>
        <taxon>Neopterygii</taxon>
        <taxon>Teleostei</taxon>
        <taxon>Clupei</taxon>
        <taxon>Clupeiformes</taxon>
        <taxon>Clupeoidei</taxon>
        <taxon>Clupeidae</taxon>
        <taxon>Alosa</taxon>
    </lineage>
</organism>
<dbReference type="AlphaFoldDB" id="A0AAV6H035"/>
<dbReference type="Pfam" id="PF24536">
    <property type="entry name" value="NXPE4_C"/>
    <property type="match status" value="1"/>
</dbReference>
<proteinExistence type="inferred from homology"/>
<dbReference type="Proteomes" id="UP000823561">
    <property type="component" value="Chromosome 5"/>
</dbReference>
<evidence type="ECO:0000256" key="1">
    <source>
        <dbReference type="ARBA" id="ARBA00005431"/>
    </source>
</evidence>
<dbReference type="Gene3D" id="2.60.40.10">
    <property type="entry name" value="Immunoglobulins"/>
    <property type="match status" value="1"/>
</dbReference>
<name>A0AAV6H035_9TELE</name>
<dbReference type="InterPro" id="IPR014756">
    <property type="entry name" value="Ig_E-set"/>
</dbReference>
<gene>
    <name evidence="3" type="ORF">AALO_G00062680</name>
</gene>
<dbReference type="InterPro" id="IPR026845">
    <property type="entry name" value="NXPH/NXPE"/>
</dbReference>
<dbReference type="Pfam" id="PF06312">
    <property type="entry name" value="Neurexophilin"/>
    <property type="match status" value="1"/>
</dbReference>
<dbReference type="GO" id="GO:0007399">
    <property type="term" value="P:nervous system development"/>
    <property type="evidence" value="ECO:0007669"/>
    <property type="project" value="UniProtKB-ARBA"/>
</dbReference>
<dbReference type="EMBL" id="JADWDJ010000005">
    <property type="protein sequence ID" value="KAG5280669.1"/>
    <property type="molecule type" value="Genomic_DNA"/>
</dbReference>
<feature type="domain" description="NXPE C-terminal" evidence="2">
    <location>
        <begin position="277"/>
        <end position="497"/>
    </location>
</feature>
<protein>
    <recommendedName>
        <fullName evidence="2">NXPE C-terminal domain-containing protein</fullName>
    </recommendedName>
</protein>
<sequence>MLKIQEDLGFSKEEWDRIQRAVYWGEPDRQITSVTMCTSPDHSTFIINDFKASYYVGEELHATIVAKDCTGRPKSYGGDFFQAKAYSNKLNAGVFGEVLDHHNGTYTARFTLPWAGEAFVAIRLIHSSEGVQILKQHRDMDPDRVNFYGFFVGKNKQGAKVEEKVDCNVKWDGVAISGKGSCCCEYPDVRTGLMWHCRKPPTLPCNTLVYYTHSVYKNHMTDLEKEIMDKQHVNRWINGDSRMITVLASNSTLGVREACKPGMPTPIPAGFYLDDVWTSFVCATRHFNAKDKTKCLKDHHIYIMGDSTSRQWYDFIIESVPTLRRMNQHTIENNGPHMAVDVENNIDLHYRSHGTPRISVARQIMADLHYISNEIDDMAGGPHTVIVFNVFAHFTTFPLSYFAYRVSQIRRAVVALLRRAPETKVIMKTANTGHKDFYRSDWLSMQLDRVLRETFNGVGVYILDVWQMTACHHNTEDIHPGPVIIKNEVDILLSFICPT</sequence>
<evidence type="ECO:0000313" key="4">
    <source>
        <dbReference type="Proteomes" id="UP000823561"/>
    </source>
</evidence>
<evidence type="ECO:0000259" key="2">
    <source>
        <dbReference type="Pfam" id="PF24536"/>
    </source>
</evidence>
<dbReference type="InterPro" id="IPR057106">
    <property type="entry name" value="NXPE4_C"/>
</dbReference>